<reference evidence="8 9" key="1">
    <citation type="submission" date="2014-10" db="EMBL/GenBank/DDBJ databases">
        <title>Genome sequence of Ponticoccus sp. strain UMTAT08 isolated from clonal culture of toxic dinoflagellate Alexandrium tamiyavanichii.</title>
        <authorList>
            <person name="Gan H.Y."/>
            <person name="Muhd D.-D."/>
            <person name="Mohd Noor M.E."/>
            <person name="Yeong Y.S."/>
            <person name="Usup G."/>
        </authorList>
    </citation>
    <scope>NUCLEOTIDE SEQUENCE [LARGE SCALE GENOMIC DNA]</scope>
    <source>
        <strain evidence="8 9">UMTAT08</strain>
    </source>
</reference>
<dbReference type="PANTHER" id="PTHR30065:SF1">
    <property type="entry name" value="SURFACE PRESENTATION OF ANTIGENS PROTEIN SPAR"/>
    <property type="match status" value="1"/>
</dbReference>
<protein>
    <submittedName>
        <fullName evidence="8">Flagellar biosynthetic protein FliR</fullName>
    </submittedName>
</protein>
<evidence type="ECO:0000256" key="1">
    <source>
        <dbReference type="ARBA" id="ARBA00004651"/>
    </source>
</evidence>
<evidence type="ECO:0000256" key="2">
    <source>
        <dbReference type="ARBA" id="ARBA00009772"/>
    </source>
</evidence>
<evidence type="ECO:0000313" key="8">
    <source>
        <dbReference type="EMBL" id="KHQ52464.1"/>
    </source>
</evidence>
<dbReference type="PANTHER" id="PTHR30065">
    <property type="entry name" value="FLAGELLAR BIOSYNTHETIC PROTEIN FLIR"/>
    <property type="match status" value="1"/>
</dbReference>
<proteinExistence type="inferred from homology"/>
<accession>A0A0B3SPW9</accession>
<feature type="transmembrane region" description="Helical" evidence="7">
    <location>
        <begin position="84"/>
        <end position="106"/>
    </location>
</feature>
<feature type="transmembrane region" description="Helical" evidence="7">
    <location>
        <begin position="44"/>
        <end position="64"/>
    </location>
</feature>
<evidence type="ECO:0000256" key="4">
    <source>
        <dbReference type="ARBA" id="ARBA00022692"/>
    </source>
</evidence>
<dbReference type="Proteomes" id="UP000030960">
    <property type="component" value="Unassembled WGS sequence"/>
</dbReference>
<dbReference type="InterPro" id="IPR002010">
    <property type="entry name" value="T3SS_IM_R"/>
</dbReference>
<feature type="transmembrane region" description="Helical" evidence="7">
    <location>
        <begin position="127"/>
        <end position="154"/>
    </location>
</feature>
<comment type="caution">
    <text evidence="8">The sequence shown here is derived from an EMBL/GenBank/DDBJ whole genome shotgun (WGS) entry which is preliminary data.</text>
</comment>
<feature type="transmembrane region" description="Helical" evidence="7">
    <location>
        <begin position="15"/>
        <end position="32"/>
    </location>
</feature>
<dbReference type="AlphaFoldDB" id="A0A0B3SPW9"/>
<evidence type="ECO:0000256" key="6">
    <source>
        <dbReference type="ARBA" id="ARBA00023136"/>
    </source>
</evidence>
<dbReference type="Pfam" id="PF01311">
    <property type="entry name" value="Bac_export_1"/>
    <property type="match status" value="1"/>
</dbReference>
<dbReference type="EMBL" id="JSUQ01000011">
    <property type="protein sequence ID" value="KHQ52464.1"/>
    <property type="molecule type" value="Genomic_DNA"/>
</dbReference>
<keyword evidence="4 7" id="KW-0812">Transmembrane</keyword>
<comment type="similarity">
    <text evidence="2">Belongs to the FliR/MopE/SpaR family.</text>
</comment>
<name>A0A0B3SPW9_9RHOB</name>
<keyword evidence="9" id="KW-1185">Reference proteome</keyword>
<dbReference type="OrthoDB" id="9779817at2"/>
<keyword evidence="8" id="KW-0966">Cell projection</keyword>
<keyword evidence="5 7" id="KW-1133">Transmembrane helix</keyword>
<sequence>MIAVQPLLDLLGGTLWTALVVFLRVGAALAALPGLGEQVISVRVRLILALMLTAVVVPAVGPGLDLPPPGLGSFLRALATETLSGLFLGIMLRLFILAIQTAGAIAAQSTSLSQLMGQSGLDPLPAIGHILTTAALALMMATGFHVKAAAFLVLSYDLLPVMQFPNPADVAEAGRHRVGQSLALAFSLAAPFVLMSVIYNLTLGVINKAMPQLMVAFVGAPVITFGAIALLLVSAPLLLSVWLQAFEAFLAAPFR</sequence>
<evidence type="ECO:0000313" key="9">
    <source>
        <dbReference type="Proteomes" id="UP000030960"/>
    </source>
</evidence>
<comment type="subcellular location">
    <subcellularLocation>
        <location evidence="1">Cell membrane</location>
        <topology evidence="1">Multi-pass membrane protein</topology>
    </subcellularLocation>
</comment>
<dbReference type="GO" id="GO:0006605">
    <property type="term" value="P:protein targeting"/>
    <property type="evidence" value="ECO:0007669"/>
    <property type="project" value="InterPro"/>
</dbReference>
<dbReference type="STRING" id="561184.SAMN05216376_109124"/>
<keyword evidence="8" id="KW-0282">Flagellum</keyword>
<gene>
    <name evidence="8" type="ORF">OA50_02939</name>
</gene>
<keyword evidence="6 7" id="KW-0472">Membrane</keyword>
<dbReference type="PRINTS" id="PR00953">
    <property type="entry name" value="TYPE3IMRPROT"/>
</dbReference>
<dbReference type="PATRIC" id="fig|1515334.3.peg.2957"/>
<evidence type="ECO:0000256" key="3">
    <source>
        <dbReference type="ARBA" id="ARBA00022475"/>
    </source>
</evidence>
<organism evidence="8 9">
    <name type="scientific">Mameliella alba</name>
    <dbReference type="NCBI Taxonomy" id="561184"/>
    <lineage>
        <taxon>Bacteria</taxon>
        <taxon>Pseudomonadati</taxon>
        <taxon>Pseudomonadota</taxon>
        <taxon>Alphaproteobacteria</taxon>
        <taxon>Rhodobacterales</taxon>
        <taxon>Roseobacteraceae</taxon>
        <taxon>Mameliella</taxon>
    </lineage>
</organism>
<dbReference type="GO" id="GO:0005886">
    <property type="term" value="C:plasma membrane"/>
    <property type="evidence" value="ECO:0007669"/>
    <property type="project" value="UniProtKB-SubCell"/>
</dbReference>
<keyword evidence="3" id="KW-1003">Cell membrane</keyword>
<feature type="transmembrane region" description="Helical" evidence="7">
    <location>
        <begin position="213"/>
        <end position="239"/>
    </location>
</feature>
<dbReference type="RefSeq" id="WP_043142898.1">
    <property type="nucleotide sequence ID" value="NZ_JSUQ01000011.1"/>
</dbReference>
<feature type="transmembrane region" description="Helical" evidence="7">
    <location>
        <begin position="182"/>
        <end position="201"/>
    </location>
</feature>
<keyword evidence="8" id="KW-0969">Cilium</keyword>
<evidence type="ECO:0000256" key="5">
    <source>
        <dbReference type="ARBA" id="ARBA00022989"/>
    </source>
</evidence>
<evidence type="ECO:0000256" key="7">
    <source>
        <dbReference type="SAM" id="Phobius"/>
    </source>
</evidence>